<evidence type="ECO:0000256" key="4">
    <source>
        <dbReference type="ARBA" id="ARBA00023163"/>
    </source>
</evidence>
<dbReference type="GO" id="GO:0016987">
    <property type="term" value="F:sigma factor activity"/>
    <property type="evidence" value="ECO:0007669"/>
    <property type="project" value="UniProtKB-KW"/>
</dbReference>
<evidence type="ECO:0000256" key="2">
    <source>
        <dbReference type="ARBA" id="ARBA00023015"/>
    </source>
</evidence>
<keyword evidence="2" id="KW-0805">Transcription regulation</keyword>
<dbReference type="InterPro" id="IPR007627">
    <property type="entry name" value="RNA_pol_sigma70_r2"/>
</dbReference>
<keyword evidence="8" id="KW-1185">Reference proteome</keyword>
<evidence type="ECO:0000259" key="5">
    <source>
        <dbReference type="Pfam" id="PF04542"/>
    </source>
</evidence>
<accession>A0A345ZRY8</accession>
<dbReference type="Pfam" id="PF04542">
    <property type="entry name" value="Sigma70_r2"/>
    <property type="match status" value="1"/>
</dbReference>
<dbReference type="InterPro" id="IPR036388">
    <property type="entry name" value="WH-like_DNA-bd_sf"/>
</dbReference>
<dbReference type="Pfam" id="PF08281">
    <property type="entry name" value="Sigma70_r4_2"/>
    <property type="match status" value="1"/>
</dbReference>
<evidence type="ECO:0000313" key="7">
    <source>
        <dbReference type="EMBL" id="AXK79685.1"/>
    </source>
</evidence>
<dbReference type="KEGG" id="ptaw:DW352_03615"/>
<dbReference type="InterPro" id="IPR039425">
    <property type="entry name" value="RNA_pol_sigma-70-like"/>
</dbReference>
<dbReference type="Gene3D" id="1.10.1740.10">
    <property type="match status" value="1"/>
</dbReference>
<dbReference type="RefSeq" id="WP_115688620.1">
    <property type="nucleotide sequence ID" value="NZ_CP031417.1"/>
</dbReference>
<dbReference type="PANTHER" id="PTHR43133:SF63">
    <property type="entry name" value="RNA POLYMERASE SIGMA FACTOR FECI-RELATED"/>
    <property type="match status" value="1"/>
</dbReference>
<gene>
    <name evidence="7" type="ORF">DW352_03615</name>
</gene>
<dbReference type="InterPro" id="IPR013325">
    <property type="entry name" value="RNA_pol_sigma_r2"/>
</dbReference>
<organism evidence="7 8">
    <name type="scientific">Pseudolabrys taiwanensis</name>
    <dbReference type="NCBI Taxonomy" id="331696"/>
    <lineage>
        <taxon>Bacteria</taxon>
        <taxon>Pseudomonadati</taxon>
        <taxon>Pseudomonadota</taxon>
        <taxon>Alphaproteobacteria</taxon>
        <taxon>Hyphomicrobiales</taxon>
        <taxon>Xanthobacteraceae</taxon>
        <taxon>Pseudolabrys</taxon>
    </lineage>
</organism>
<proteinExistence type="inferred from homology"/>
<dbReference type="Proteomes" id="UP000254889">
    <property type="component" value="Chromosome"/>
</dbReference>
<dbReference type="OrthoDB" id="9794372at2"/>
<sequence length="170" mass="18710">MSVRTIDIAGLYSAERGRLRRLIHRLVGNRTTADDLVQQAFEKLLNAASGSGIENCPAYLTCTARNLAFNHLRNEARRSEVLVSDANLSATADESPSPETSAIYRCELRWVLSAVAALPPRRREAFVLNKFEGMSYDEIAARLGVSRNTVITHIVLALTDLNRRVAGVTA</sequence>
<dbReference type="InterPro" id="IPR013249">
    <property type="entry name" value="RNA_pol_sigma70_r4_t2"/>
</dbReference>
<name>A0A345ZRY8_9HYPH</name>
<dbReference type="GO" id="GO:0003677">
    <property type="term" value="F:DNA binding"/>
    <property type="evidence" value="ECO:0007669"/>
    <property type="project" value="InterPro"/>
</dbReference>
<protein>
    <submittedName>
        <fullName evidence="7">RNA polymerase sigma factor</fullName>
    </submittedName>
</protein>
<evidence type="ECO:0000256" key="3">
    <source>
        <dbReference type="ARBA" id="ARBA00023082"/>
    </source>
</evidence>
<dbReference type="AlphaFoldDB" id="A0A345ZRY8"/>
<dbReference type="GO" id="GO:0006352">
    <property type="term" value="P:DNA-templated transcription initiation"/>
    <property type="evidence" value="ECO:0007669"/>
    <property type="project" value="InterPro"/>
</dbReference>
<dbReference type="SUPFAM" id="SSF88946">
    <property type="entry name" value="Sigma2 domain of RNA polymerase sigma factors"/>
    <property type="match status" value="1"/>
</dbReference>
<dbReference type="CDD" id="cd06171">
    <property type="entry name" value="Sigma70_r4"/>
    <property type="match status" value="1"/>
</dbReference>
<keyword evidence="4" id="KW-0804">Transcription</keyword>
<dbReference type="InterPro" id="IPR014284">
    <property type="entry name" value="RNA_pol_sigma-70_dom"/>
</dbReference>
<comment type="similarity">
    <text evidence="1">Belongs to the sigma-70 factor family. ECF subfamily.</text>
</comment>
<dbReference type="PANTHER" id="PTHR43133">
    <property type="entry name" value="RNA POLYMERASE ECF-TYPE SIGMA FACTO"/>
    <property type="match status" value="1"/>
</dbReference>
<keyword evidence="3" id="KW-0731">Sigma factor</keyword>
<dbReference type="InterPro" id="IPR013324">
    <property type="entry name" value="RNA_pol_sigma_r3/r4-like"/>
</dbReference>
<dbReference type="NCBIfam" id="TIGR02937">
    <property type="entry name" value="sigma70-ECF"/>
    <property type="match status" value="1"/>
</dbReference>
<feature type="domain" description="RNA polymerase sigma factor 70 region 4 type 2" evidence="6">
    <location>
        <begin position="109"/>
        <end position="160"/>
    </location>
</feature>
<evidence type="ECO:0000259" key="6">
    <source>
        <dbReference type="Pfam" id="PF08281"/>
    </source>
</evidence>
<dbReference type="Gene3D" id="1.10.10.10">
    <property type="entry name" value="Winged helix-like DNA-binding domain superfamily/Winged helix DNA-binding domain"/>
    <property type="match status" value="1"/>
</dbReference>
<evidence type="ECO:0000256" key="1">
    <source>
        <dbReference type="ARBA" id="ARBA00010641"/>
    </source>
</evidence>
<reference evidence="7 8" key="1">
    <citation type="submission" date="2018-07" db="EMBL/GenBank/DDBJ databases">
        <authorList>
            <person name="Quirk P.G."/>
            <person name="Krulwich T.A."/>
        </authorList>
    </citation>
    <scope>NUCLEOTIDE SEQUENCE [LARGE SCALE GENOMIC DNA]</scope>
    <source>
        <strain evidence="7 8">CC-BB4</strain>
    </source>
</reference>
<evidence type="ECO:0000313" key="8">
    <source>
        <dbReference type="Proteomes" id="UP000254889"/>
    </source>
</evidence>
<dbReference type="SUPFAM" id="SSF88659">
    <property type="entry name" value="Sigma3 and sigma4 domains of RNA polymerase sigma factors"/>
    <property type="match status" value="1"/>
</dbReference>
<feature type="domain" description="RNA polymerase sigma-70 region 2" evidence="5">
    <location>
        <begin position="11"/>
        <end position="78"/>
    </location>
</feature>
<dbReference type="EMBL" id="CP031417">
    <property type="protein sequence ID" value="AXK79685.1"/>
    <property type="molecule type" value="Genomic_DNA"/>
</dbReference>